<dbReference type="InterPro" id="IPR054656">
    <property type="entry name" value="DVU_1557-like"/>
</dbReference>
<feature type="domain" description="DUF7479" evidence="1">
    <location>
        <begin position="13"/>
        <end position="71"/>
    </location>
</feature>
<dbReference type="RefSeq" id="WP_229595360.1">
    <property type="nucleotide sequence ID" value="NZ_AP024485.1"/>
</dbReference>
<proteinExistence type="predicted"/>
<gene>
    <name evidence="2" type="ORF">PSDVSF_12900</name>
</gene>
<dbReference type="InterPro" id="IPR055902">
    <property type="entry name" value="DUF7479"/>
</dbReference>
<dbReference type="EMBL" id="AP024485">
    <property type="protein sequence ID" value="BCS88048.1"/>
    <property type="molecule type" value="Genomic_DNA"/>
</dbReference>
<keyword evidence="3" id="KW-1185">Reference proteome</keyword>
<evidence type="ECO:0000313" key="2">
    <source>
        <dbReference type="EMBL" id="BCS88048.1"/>
    </source>
</evidence>
<dbReference type="NCBIfam" id="NF045645">
    <property type="entry name" value="DVU_1557_fam"/>
    <property type="match status" value="1"/>
</dbReference>
<reference evidence="2" key="1">
    <citation type="journal article" date="2022" name="Arch. Microbiol.">
        <title>Pseudodesulfovibrio sediminis sp. nov., a mesophilic and neutrophilic sulfate-reducing bacterium isolated from sediment of a brackish lake.</title>
        <authorList>
            <person name="Takahashi A."/>
            <person name="Kojima H."/>
            <person name="Watanabe M."/>
            <person name="Fukui M."/>
        </authorList>
    </citation>
    <scope>NUCLEOTIDE SEQUENCE</scope>
    <source>
        <strain evidence="2">SF6</strain>
    </source>
</reference>
<accession>A0ABN6ET42</accession>
<evidence type="ECO:0000259" key="1">
    <source>
        <dbReference type="Pfam" id="PF24292"/>
    </source>
</evidence>
<evidence type="ECO:0000313" key="3">
    <source>
        <dbReference type="Proteomes" id="UP001053296"/>
    </source>
</evidence>
<protein>
    <recommendedName>
        <fullName evidence="1">DUF7479 domain-containing protein</fullName>
    </recommendedName>
</protein>
<name>A0ABN6ET42_9BACT</name>
<sequence>MSVIRVPEADAAGWECASCGEKLVTKVVELVYLDAKFDVELPTCSKCGQVLITENLALGKMQQVERMLEDK</sequence>
<dbReference type="Proteomes" id="UP001053296">
    <property type="component" value="Chromosome"/>
</dbReference>
<dbReference type="Pfam" id="PF24292">
    <property type="entry name" value="DUF7479"/>
    <property type="match status" value="1"/>
</dbReference>
<organism evidence="2 3">
    <name type="scientific">Pseudodesulfovibrio sediminis</name>
    <dbReference type="NCBI Taxonomy" id="2810563"/>
    <lineage>
        <taxon>Bacteria</taxon>
        <taxon>Pseudomonadati</taxon>
        <taxon>Thermodesulfobacteriota</taxon>
        <taxon>Desulfovibrionia</taxon>
        <taxon>Desulfovibrionales</taxon>
        <taxon>Desulfovibrionaceae</taxon>
    </lineage>
</organism>